<proteinExistence type="predicted"/>
<sequence>MPSEFVHLFLAGRVADVLPLSAADRPSFALGSVAPDVSNLLGLPRRTTHYRDDPNGDEVSGAVQLLSAHPELASHRLSSAGRALVAGCLCHLIADEQEVLVVHRPHTSRAERHAGGRQARRELRTALLVVMERRAASTGPWLPSAVTALRAAVAGHAGTHHGTPEDVLPFAPLRHVLAWAQLVLSVAALPPGLDRLLRFRALPPAEVRRDGTAEDFPRRYAAVETELLRRVPDEALEAFERVSVTQSAAFVRAYLTGSPLPVPEGTVNPT</sequence>
<evidence type="ECO:0000313" key="1">
    <source>
        <dbReference type="EMBL" id="CAA9290822.1"/>
    </source>
</evidence>
<dbReference type="EMBL" id="CADCTC010000250">
    <property type="protein sequence ID" value="CAA9290822.1"/>
    <property type="molecule type" value="Genomic_DNA"/>
</dbReference>
<gene>
    <name evidence="1" type="ORF">AVDCRST_MAG77-4660</name>
</gene>
<dbReference type="AlphaFoldDB" id="A0A6J4JY35"/>
<accession>A0A6J4JY35</accession>
<reference evidence="1" key="1">
    <citation type="submission" date="2020-02" db="EMBL/GenBank/DDBJ databases">
        <authorList>
            <person name="Meier V. D."/>
        </authorList>
    </citation>
    <scope>NUCLEOTIDE SEQUENCE</scope>
    <source>
        <strain evidence="1">AVDCRST_MAG77</strain>
    </source>
</reference>
<name>A0A6J4JY35_9CHLR</name>
<protein>
    <recommendedName>
        <fullName evidence="2">Phospholipase C/D domain-containing protein</fullName>
    </recommendedName>
</protein>
<organism evidence="1">
    <name type="scientific">uncultured Chloroflexota bacterium</name>
    <dbReference type="NCBI Taxonomy" id="166587"/>
    <lineage>
        <taxon>Bacteria</taxon>
        <taxon>Bacillati</taxon>
        <taxon>Chloroflexota</taxon>
        <taxon>environmental samples</taxon>
    </lineage>
</organism>
<evidence type="ECO:0008006" key="2">
    <source>
        <dbReference type="Google" id="ProtNLM"/>
    </source>
</evidence>